<evidence type="ECO:0000313" key="6">
    <source>
        <dbReference type="Proteomes" id="UP001652622"/>
    </source>
</evidence>
<evidence type="ECO:0000256" key="1">
    <source>
        <dbReference type="ARBA" id="ARBA00023015"/>
    </source>
</evidence>
<dbReference type="InterPro" id="IPR003309">
    <property type="entry name" value="SCAN_dom"/>
</dbReference>
<protein>
    <submittedName>
        <fullName evidence="7">Neurotrophin receptor-interacting factor 1-like</fullName>
    </submittedName>
</protein>
<evidence type="ECO:0000313" key="7">
    <source>
        <dbReference type="RefSeq" id="XP_034277704.1"/>
    </source>
</evidence>
<dbReference type="SUPFAM" id="SSF47353">
    <property type="entry name" value="Retrovirus capsid dimerization domain-like"/>
    <property type="match status" value="1"/>
</dbReference>
<dbReference type="SUPFAM" id="SSF109640">
    <property type="entry name" value="KRAB domain (Kruppel-associated box)"/>
    <property type="match status" value="1"/>
</dbReference>
<keyword evidence="6" id="KW-1185">Reference proteome</keyword>
<sequence length="370" mass="42049">MSFSKMAEGDSPYHSAPMNKSGLVDSEEPLDLFGQAARIKQNILEEAATHCVAQCCPFRELCCQEAEGLQVICSQLHHLYDQWRKQEGRMKAQMVILQLYTPPTEVESCVWMHGAGSKSQEVTLAEGFLLSHVEQKIQPKQQIHQHFMEVVTHGSKASGDASHLPQQIVFGGIPKEDLSQKSTSENGTMVIIPMERSSLCGGAETVAGLPTQIPVSFEDVAVFFSEEEWALLDFDQKSLYREVMLENAKNVESMDDREEPEDYKEPGVNSLERTETTKGIFQNRKKPNVTEENWLNNRKGKSSIFQYRENCNFNIQPHKEKRSCLKGRKTFSNKSVISECSRIHSKEKQVECREHGKKRFESRSSFTSKH</sequence>
<proteinExistence type="predicted"/>
<dbReference type="Proteomes" id="UP001652622">
    <property type="component" value="Unplaced"/>
</dbReference>
<dbReference type="InterPro" id="IPR001909">
    <property type="entry name" value="KRAB"/>
</dbReference>
<evidence type="ECO:0000259" key="5">
    <source>
        <dbReference type="PROSITE" id="PS50805"/>
    </source>
</evidence>
<feature type="region of interest" description="Disordered" evidence="4">
    <location>
        <begin position="1"/>
        <end position="20"/>
    </location>
</feature>
<evidence type="ECO:0000256" key="2">
    <source>
        <dbReference type="ARBA" id="ARBA00023163"/>
    </source>
</evidence>
<dbReference type="AlphaFoldDB" id="A0A6P9C577"/>
<dbReference type="PANTHER" id="PTHR45935:SF15">
    <property type="entry name" value="SCAN BOX DOMAIN-CONTAINING PROTEIN"/>
    <property type="match status" value="1"/>
</dbReference>
<dbReference type="InterPro" id="IPR050916">
    <property type="entry name" value="SCAN-C2H2_zinc_finger"/>
</dbReference>
<dbReference type="RefSeq" id="XP_034277704.1">
    <property type="nucleotide sequence ID" value="XM_034421813.2"/>
</dbReference>
<keyword evidence="3" id="KW-0539">Nucleus</keyword>
<feature type="compositionally biased region" description="Basic and acidic residues" evidence="4">
    <location>
        <begin position="351"/>
        <end position="362"/>
    </location>
</feature>
<keyword evidence="1" id="KW-0805">Transcription regulation</keyword>
<dbReference type="Pfam" id="PF02023">
    <property type="entry name" value="SCAN"/>
    <property type="match status" value="1"/>
</dbReference>
<dbReference type="Pfam" id="PF01352">
    <property type="entry name" value="KRAB"/>
    <property type="match status" value="1"/>
</dbReference>
<accession>A0A6P9C577</accession>
<keyword evidence="2" id="KW-0804">Transcription</keyword>
<feature type="region of interest" description="Disordered" evidence="4">
    <location>
        <begin position="351"/>
        <end position="370"/>
    </location>
</feature>
<name>A0A6P9C577_PANGU</name>
<dbReference type="PROSITE" id="PS50805">
    <property type="entry name" value="KRAB"/>
    <property type="match status" value="1"/>
</dbReference>
<reference evidence="7" key="1">
    <citation type="submission" date="2025-08" db="UniProtKB">
        <authorList>
            <consortium name="RefSeq"/>
        </authorList>
    </citation>
    <scope>IDENTIFICATION</scope>
    <source>
        <tissue evidence="7">Blood</tissue>
    </source>
</reference>
<dbReference type="Gene3D" id="1.10.4020.10">
    <property type="entry name" value="DNA breaking-rejoining enzymes"/>
    <property type="match status" value="1"/>
</dbReference>
<dbReference type="GO" id="GO:0006355">
    <property type="term" value="P:regulation of DNA-templated transcription"/>
    <property type="evidence" value="ECO:0007669"/>
    <property type="project" value="InterPro"/>
</dbReference>
<dbReference type="CDD" id="cd07765">
    <property type="entry name" value="KRAB_A-box"/>
    <property type="match status" value="1"/>
</dbReference>
<organism evidence="6 7">
    <name type="scientific">Pantherophis guttatus</name>
    <name type="common">Corn snake</name>
    <name type="synonym">Elaphe guttata</name>
    <dbReference type="NCBI Taxonomy" id="94885"/>
    <lineage>
        <taxon>Eukaryota</taxon>
        <taxon>Metazoa</taxon>
        <taxon>Chordata</taxon>
        <taxon>Craniata</taxon>
        <taxon>Vertebrata</taxon>
        <taxon>Euteleostomi</taxon>
        <taxon>Lepidosauria</taxon>
        <taxon>Squamata</taxon>
        <taxon>Bifurcata</taxon>
        <taxon>Unidentata</taxon>
        <taxon>Episquamata</taxon>
        <taxon>Toxicofera</taxon>
        <taxon>Serpentes</taxon>
        <taxon>Colubroidea</taxon>
        <taxon>Colubridae</taxon>
        <taxon>Colubrinae</taxon>
        <taxon>Pantherophis</taxon>
    </lineage>
</organism>
<dbReference type="Gene3D" id="6.10.140.140">
    <property type="match status" value="1"/>
</dbReference>
<evidence type="ECO:0000256" key="4">
    <source>
        <dbReference type="SAM" id="MobiDB-lite"/>
    </source>
</evidence>
<dbReference type="GeneID" id="117668114"/>
<dbReference type="InterPro" id="IPR038269">
    <property type="entry name" value="SCAN_sf"/>
</dbReference>
<dbReference type="SMART" id="SM00349">
    <property type="entry name" value="KRAB"/>
    <property type="match status" value="1"/>
</dbReference>
<dbReference type="PANTHER" id="PTHR45935">
    <property type="entry name" value="PROTEIN ZBED8-RELATED"/>
    <property type="match status" value="1"/>
</dbReference>
<dbReference type="InterPro" id="IPR036051">
    <property type="entry name" value="KRAB_dom_sf"/>
</dbReference>
<dbReference type="InParanoid" id="A0A6P9C577"/>
<feature type="domain" description="KRAB" evidence="5">
    <location>
        <begin position="215"/>
        <end position="290"/>
    </location>
</feature>
<dbReference type="KEGG" id="pgut:117668114"/>
<evidence type="ECO:0000256" key="3">
    <source>
        <dbReference type="ARBA" id="ARBA00023242"/>
    </source>
</evidence>
<gene>
    <name evidence="7" type="primary">LOC117668114</name>
</gene>